<dbReference type="Pfam" id="PF02633">
    <property type="entry name" value="Creatininase"/>
    <property type="match status" value="1"/>
</dbReference>
<dbReference type="PANTHER" id="PTHR35005:SF1">
    <property type="entry name" value="2-AMINO-5-FORMYLAMINO-6-RIBOSYLAMINOPYRIMIDIN-4(3H)-ONE 5'-MONOPHOSPHATE DEFORMYLASE"/>
    <property type="match status" value="1"/>
</dbReference>
<accession>A0ABU2GAW7</accession>
<keyword evidence="4" id="KW-0862">Zinc</keyword>
<organism evidence="6 7">
    <name type="scientific">Halogeometricum salsisoli</name>
    <dbReference type="NCBI Taxonomy" id="2950536"/>
    <lineage>
        <taxon>Archaea</taxon>
        <taxon>Methanobacteriati</taxon>
        <taxon>Methanobacteriota</taxon>
        <taxon>Stenosarchaea group</taxon>
        <taxon>Halobacteria</taxon>
        <taxon>Halobacteriales</taxon>
        <taxon>Haloferacaceae</taxon>
        <taxon>Halogeometricum</taxon>
    </lineage>
</organism>
<evidence type="ECO:0000256" key="4">
    <source>
        <dbReference type="ARBA" id="ARBA00022833"/>
    </source>
</evidence>
<proteinExistence type="predicted"/>
<dbReference type="Proteomes" id="UP001257060">
    <property type="component" value="Unassembled WGS sequence"/>
</dbReference>
<reference evidence="6 7" key="1">
    <citation type="submission" date="2022-06" db="EMBL/GenBank/DDBJ databases">
        <title>Halogeometricum sp. a new haloarchaeum isolate from saline soil.</title>
        <authorList>
            <person name="Strakova D."/>
            <person name="Galisteo C."/>
            <person name="Sanchez-Porro C."/>
            <person name="Ventosa A."/>
        </authorList>
    </citation>
    <scope>NUCLEOTIDE SEQUENCE [LARGE SCALE GENOMIC DNA]</scope>
    <source>
        <strain evidence="6 7">S1BR25-6</strain>
    </source>
</reference>
<evidence type="ECO:0000313" key="7">
    <source>
        <dbReference type="Proteomes" id="UP001257060"/>
    </source>
</evidence>
<evidence type="ECO:0000256" key="5">
    <source>
        <dbReference type="SAM" id="MobiDB-lite"/>
    </source>
</evidence>
<dbReference type="SUPFAM" id="SSF102215">
    <property type="entry name" value="Creatininase"/>
    <property type="match status" value="1"/>
</dbReference>
<evidence type="ECO:0000256" key="1">
    <source>
        <dbReference type="ARBA" id="ARBA00001947"/>
    </source>
</evidence>
<name>A0ABU2GAW7_9EURY</name>
<dbReference type="PANTHER" id="PTHR35005">
    <property type="entry name" value="3-DEHYDRO-SCYLLO-INOSOSE HYDROLASE"/>
    <property type="match status" value="1"/>
</dbReference>
<keyword evidence="2" id="KW-0479">Metal-binding</keyword>
<evidence type="ECO:0000313" key="6">
    <source>
        <dbReference type="EMBL" id="MDS0297948.1"/>
    </source>
</evidence>
<sequence>MKHSPHLHEHTTTTAGERFEDASVAVLPTGAIEQHGPALPLGTDYLAARTVAESVDRADAVVLPPIPVGVSSHHLQFDGTLTVSSETFAAYVEETVESLATHGVRKVVVVNGHGGNDDALERAARRLRSEETAFVVPWNWWSNLDETAEELFGTEGIGHADEMETSMVYAAAPELVREDALAAAEEGGRGLVGNDRRGRVAPRRRRGVHRERRRRPAHPRVRRGRRAPALGG</sequence>
<dbReference type="EMBL" id="JAMQOP010000001">
    <property type="protein sequence ID" value="MDS0297948.1"/>
    <property type="molecule type" value="Genomic_DNA"/>
</dbReference>
<dbReference type="Gene3D" id="3.40.50.10310">
    <property type="entry name" value="Creatininase"/>
    <property type="match status" value="1"/>
</dbReference>
<comment type="cofactor">
    <cofactor evidence="1">
        <name>Zn(2+)</name>
        <dbReference type="ChEBI" id="CHEBI:29105"/>
    </cofactor>
</comment>
<comment type="caution">
    <text evidence="6">The sequence shown here is derived from an EMBL/GenBank/DDBJ whole genome shotgun (WGS) entry which is preliminary data.</text>
</comment>
<gene>
    <name evidence="6" type="ORF">NDI76_04270</name>
</gene>
<keyword evidence="7" id="KW-1185">Reference proteome</keyword>
<feature type="region of interest" description="Disordered" evidence="5">
    <location>
        <begin position="1"/>
        <end position="20"/>
    </location>
</feature>
<evidence type="ECO:0000256" key="2">
    <source>
        <dbReference type="ARBA" id="ARBA00022723"/>
    </source>
</evidence>
<feature type="region of interest" description="Disordered" evidence="5">
    <location>
        <begin position="187"/>
        <end position="232"/>
    </location>
</feature>
<feature type="compositionally biased region" description="Basic residues" evidence="5">
    <location>
        <begin position="199"/>
        <end position="226"/>
    </location>
</feature>
<dbReference type="InterPro" id="IPR024087">
    <property type="entry name" value="Creatininase-like_sf"/>
</dbReference>
<dbReference type="InterPro" id="IPR003785">
    <property type="entry name" value="Creatininase/forma_Hydrolase"/>
</dbReference>
<protein>
    <submittedName>
        <fullName evidence="6">Creatininase family protein</fullName>
    </submittedName>
</protein>
<keyword evidence="3" id="KW-0378">Hydrolase</keyword>
<evidence type="ECO:0000256" key="3">
    <source>
        <dbReference type="ARBA" id="ARBA00022801"/>
    </source>
</evidence>